<evidence type="ECO:0000256" key="5">
    <source>
        <dbReference type="ARBA" id="ARBA00023155"/>
    </source>
</evidence>
<keyword evidence="3" id="KW-0805">Transcription regulation</keyword>
<keyword evidence="4 12" id="KW-0238">DNA-binding</keyword>
<dbReference type="AlphaFoldDB" id="A0A4X1VB25"/>
<evidence type="ECO:0000259" key="15">
    <source>
        <dbReference type="PROSITE" id="PS50071"/>
    </source>
</evidence>
<dbReference type="FunFam" id="1.10.10.60:FF:000126">
    <property type="entry name" value="dorsal root ganglia homeobox protein-like"/>
    <property type="match status" value="1"/>
</dbReference>
<comment type="function">
    <text evidence="8">Transcription factor required for the formation of correct projections from nociceptive sensory neurons to the dorsal horn of the spinal cord and normal perception of pain.</text>
</comment>
<dbReference type="Pfam" id="PF00046">
    <property type="entry name" value="Homeodomain"/>
    <property type="match status" value="1"/>
</dbReference>
<dbReference type="SMART" id="SM00389">
    <property type="entry name" value="HOX"/>
    <property type="match status" value="1"/>
</dbReference>
<dbReference type="PROSITE" id="PS50803">
    <property type="entry name" value="OAR"/>
    <property type="match status" value="1"/>
</dbReference>
<comment type="subunit">
    <text evidence="9">Interacts with RGMB.</text>
</comment>
<dbReference type="InterPro" id="IPR009057">
    <property type="entry name" value="Homeodomain-like_sf"/>
</dbReference>
<feature type="region of interest" description="Disordered" evidence="14">
    <location>
        <begin position="226"/>
        <end position="247"/>
    </location>
</feature>
<dbReference type="PANTHER" id="PTHR24329">
    <property type="entry name" value="HOMEOBOX PROTEIN ARISTALESS"/>
    <property type="match status" value="1"/>
</dbReference>
<evidence type="ECO:0000256" key="3">
    <source>
        <dbReference type="ARBA" id="ARBA00023015"/>
    </source>
</evidence>
<feature type="domain" description="Homeobox" evidence="15">
    <location>
        <begin position="31"/>
        <end position="91"/>
    </location>
</feature>
<evidence type="ECO:0000313" key="17">
    <source>
        <dbReference type="Ensembl" id="ENSSSCP00070040310.1"/>
    </source>
</evidence>
<evidence type="ECO:0000256" key="10">
    <source>
        <dbReference type="ARBA" id="ARBA00070091"/>
    </source>
</evidence>
<dbReference type="PROSITE" id="PS50071">
    <property type="entry name" value="HOMEOBOX_2"/>
    <property type="match status" value="1"/>
</dbReference>
<dbReference type="Proteomes" id="UP000314985">
    <property type="component" value="Chromosome 14"/>
</dbReference>
<dbReference type="PROSITE" id="PS00027">
    <property type="entry name" value="HOMEOBOX_1"/>
    <property type="match status" value="1"/>
</dbReference>
<evidence type="ECO:0000256" key="14">
    <source>
        <dbReference type="SAM" id="MobiDB-lite"/>
    </source>
</evidence>
<proteinExistence type="predicted"/>
<dbReference type="Ensembl" id="ENSSSCT00070047769.1">
    <property type="protein sequence ID" value="ENSSSCP00070040310.1"/>
    <property type="gene ID" value="ENSSSCG00070023944.1"/>
</dbReference>
<evidence type="ECO:0000256" key="9">
    <source>
        <dbReference type="ARBA" id="ARBA00064347"/>
    </source>
</evidence>
<feature type="compositionally biased region" description="Low complexity" evidence="14">
    <location>
        <begin position="226"/>
        <end position="236"/>
    </location>
</feature>
<organism evidence="17 18">
    <name type="scientific">Sus scrofa</name>
    <name type="common">Pig</name>
    <dbReference type="NCBI Taxonomy" id="9823"/>
    <lineage>
        <taxon>Eukaryota</taxon>
        <taxon>Metazoa</taxon>
        <taxon>Chordata</taxon>
        <taxon>Craniata</taxon>
        <taxon>Vertebrata</taxon>
        <taxon>Euteleostomi</taxon>
        <taxon>Mammalia</taxon>
        <taxon>Eutheria</taxon>
        <taxon>Laurasiatheria</taxon>
        <taxon>Artiodactyla</taxon>
        <taxon>Suina</taxon>
        <taxon>Suidae</taxon>
        <taxon>Sus</taxon>
    </lineage>
</organism>
<feature type="compositionally biased region" description="Pro residues" evidence="14">
    <location>
        <begin position="110"/>
        <end position="123"/>
    </location>
</feature>
<evidence type="ECO:0000256" key="8">
    <source>
        <dbReference type="ARBA" id="ARBA00058719"/>
    </source>
</evidence>
<feature type="region of interest" description="Disordered" evidence="14">
    <location>
        <begin position="88"/>
        <end position="144"/>
    </location>
</feature>
<keyword evidence="7 12" id="KW-0539">Nucleus</keyword>
<dbReference type="Gene3D" id="1.10.10.60">
    <property type="entry name" value="Homeodomain-like"/>
    <property type="match status" value="1"/>
</dbReference>
<evidence type="ECO:0000256" key="11">
    <source>
        <dbReference type="ARBA" id="ARBA00078248"/>
    </source>
</evidence>
<name>A0A4X1VB25_PIG</name>
<dbReference type="Pfam" id="PF03826">
    <property type="entry name" value="OAR"/>
    <property type="match status" value="1"/>
</dbReference>
<dbReference type="GO" id="GO:0000981">
    <property type="term" value="F:DNA-binding transcription factor activity, RNA polymerase II-specific"/>
    <property type="evidence" value="ECO:0007669"/>
    <property type="project" value="InterPro"/>
</dbReference>
<evidence type="ECO:0000256" key="13">
    <source>
        <dbReference type="RuleBase" id="RU000682"/>
    </source>
</evidence>
<reference evidence="17" key="2">
    <citation type="submission" date="2025-08" db="UniProtKB">
        <authorList>
            <consortium name="Ensembl"/>
        </authorList>
    </citation>
    <scope>IDENTIFICATION</scope>
</reference>
<dbReference type="CDD" id="cd00086">
    <property type="entry name" value="homeodomain"/>
    <property type="match status" value="1"/>
</dbReference>
<keyword evidence="5 12" id="KW-0371">Homeobox</keyword>
<evidence type="ECO:0000313" key="18">
    <source>
        <dbReference type="Proteomes" id="UP000314985"/>
    </source>
</evidence>
<evidence type="ECO:0000256" key="2">
    <source>
        <dbReference type="ARBA" id="ARBA00022473"/>
    </source>
</evidence>
<comment type="subcellular location">
    <subcellularLocation>
        <location evidence="1 12 13">Nucleus</location>
    </subcellularLocation>
</comment>
<dbReference type="GO" id="GO:0005634">
    <property type="term" value="C:nucleus"/>
    <property type="evidence" value="ECO:0007669"/>
    <property type="project" value="UniProtKB-SubCell"/>
</dbReference>
<evidence type="ECO:0000256" key="12">
    <source>
        <dbReference type="PROSITE-ProRule" id="PRU00108"/>
    </source>
</evidence>
<gene>
    <name evidence="17" type="primary">DRGX</name>
</gene>
<evidence type="ECO:0000256" key="1">
    <source>
        <dbReference type="ARBA" id="ARBA00004123"/>
    </source>
</evidence>
<keyword evidence="2" id="KW-0217">Developmental protein</keyword>
<dbReference type="InterPro" id="IPR050649">
    <property type="entry name" value="Paired_Homeobox_TFs"/>
</dbReference>
<evidence type="ECO:0000256" key="4">
    <source>
        <dbReference type="ARBA" id="ARBA00023125"/>
    </source>
</evidence>
<feature type="domain" description="OAR" evidence="16">
    <location>
        <begin position="204"/>
        <end position="217"/>
    </location>
</feature>
<protein>
    <recommendedName>
        <fullName evidence="10">Dorsal root ganglia homeobox protein</fullName>
    </recommendedName>
    <alternativeName>
        <fullName evidence="11">Paired-related homeobox protein-like 1</fullName>
    </alternativeName>
</protein>
<accession>A0A4X1VB25</accession>
<feature type="DNA-binding region" description="Homeobox" evidence="12">
    <location>
        <begin position="33"/>
        <end position="92"/>
    </location>
</feature>
<dbReference type="SUPFAM" id="SSF46689">
    <property type="entry name" value="Homeodomain-like"/>
    <property type="match status" value="1"/>
</dbReference>
<reference evidence="17 18" key="1">
    <citation type="submission" date="2017-08" db="EMBL/GenBank/DDBJ databases">
        <title>USMARCv1.0.</title>
        <authorList>
            <person name="Hannum G.I."/>
            <person name="Koren S."/>
            <person name="Schroeder S.G."/>
            <person name="Chin S.C."/>
            <person name="Nonneman D.J."/>
            <person name="Becker S.A."/>
            <person name="Rosen B.D."/>
            <person name="Bickhart D.M."/>
            <person name="Putnam N.H."/>
            <person name="Green R.E."/>
            <person name="Tuggle C.K."/>
            <person name="Liu H."/>
            <person name="Rohrer G.A."/>
            <person name="Warr A."/>
            <person name="Hall R."/>
            <person name="Kim K."/>
            <person name="Hume D.A."/>
            <person name="Talbot R."/>
            <person name="Chow W."/>
            <person name="Howe K."/>
            <person name="Schwartz A.S."/>
            <person name="Watson M."/>
            <person name="Archibald A.L."/>
            <person name="Phillippy A.M."/>
            <person name="Smith T.P.L."/>
        </authorList>
    </citation>
    <scope>NUCLEOTIDE SEQUENCE [LARGE SCALE GENOMIC DNA]</scope>
</reference>
<evidence type="ECO:0000256" key="7">
    <source>
        <dbReference type="ARBA" id="ARBA00023242"/>
    </source>
</evidence>
<dbReference type="InterPro" id="IPR001356">
    <property type="entry name" value="HD"/>
</dbReference>
<sequence length="404" mass="44890">MFYFHCPPQLEGTAPFGNHSTGDFDDGFLRRKQRRNRTTFTLQQLEALEAVFAQTHYPDVFTREELAMKINLTEARVQVWFQNRRAKWRKTERGASEQEPGAKEPMAEVTPPPVRNINSPPPGDQARSKKEALEAQQSLGRTVGPTGPFFPSCLPGTLLNTATYAQALSHVASLKGGPLCSCCVPDPMGLSFLPTYGCQSNRTASVAALRMKAREHSEAVLQSANLLPSTSSSPSPAAKPAPPTAARTRLLWARNRTRVRRVYEGHECPRCRALPPCFSQPQPLWKTLQRARGSLQPRASLWTQERKRDPQLPWRLESASGVLPAGLYCPGFFGDRSLWYVRTRVCSVVRPLGVSILAQKSRGKGVVYPSTFLSLSGLPLKVSSTQRTLAWVIFERHPGLSLML</sequence>
<evidence type="ECO:0000256" key="6">
    <source>
        <dbReference type="ARBA" id="ARBA00023163"/>
    </source>
</evidence>
<dbReference type="InterPro" id="IPR003654">
    <property type="entry name" value="OAR_dom"/>
</dbReference>
<dbReference type="InterPro" id="IPR017970">
    <property type="entry name" value="Homeobox_CS"/>
</dbReference>
<evidence type="ECO:0000259" key="16">
    <source>
        <dbReference type="PROSITE" id="PS50803"/>
    </source>
</evidence>
<feature type="compositionally biased region" description="Basic and acidic residues" evidence="14">
    <location>
        <begin position="89"/>
        <end position="106"/>
    </location>
</feature>
<dbReference type="PANTHER" id="PTHR24329:SF542">
    <property type="entry name" value="DORSAL ROOT GANGLIA HOMEOBOX PROTEIN"/>
    <property type="match status" value="1"/>
</dbReference>
<keyword evidence="6" id="KW-0804">Transcription</keyword>
<dbReference type="GO" id="GO:0003677">
    <property type="term" value="F:DNA binding"/>
    <property type="evidence" value="ECO:0007669"/>
    <property type="project" value="UniProtKB-UniRule"/>
</dbReference>